<organism evidence="1 2">
    <name type="scientific">Candidatus Treponema excrementipullorum</name>
    <dbReference type="NCBI Taxonomy" id="2838768"/>
    <lineage>
        <taxon>Bacteria</taxon>
        <taxon>Pseudomonadati</taxon>
        <taxon>Spirochaetota</taxon>
        <taxon>Spirochaetia</taxon>
        <taxon>Spirochaetales</taxon>
        <taxon>Treponemataceae</taxon>
        <taxon>Treponema</taxon>
    </lineage>
</organism>
<reference evidence="1" key="1">
    <citation type="journal article" date="2021" name="PeerJ">
        <title>Extensive microbial diversity within the chicken gut microbiome revealed by metagenomics and culture.</title>
        <authorList>
            <person name="Gilroy R."/>
            <person name="Ravi A."/>
            <person name="Getino M."/>
            <person name="Pursley I."/>
            <person name="Horton D.L."/>
            <person name="Alikhan N.F."/>
            <person name="Baker D."/>
            <person name="Gharbi K."/>
            <person name="Hall N."/>
            <person name="Watson M."/>
            <person name="Adriaenssens E.M."/>
            <person name="Foster-Nyarko E."/>
            <person name="Jarju S."/>
            <person name="Secka A."/>
            <person name="Antonio M."/>
            <person name="Oren A."/>
            <person name="Chaudhuri R.R."/>
            <person name="La Ragione R."/>
            <person name="Hildebrand F."/>
            <person name="Pallen M.J."/>
        </authorList>
    </citation>
    <scope>NUCLEOTIDE SEQUENCE</scope>
    <source>
        <strain evidence="1">Gambia15-2214</strain>
    </source>
</reference>
<proteinExistence type="predicted"/>
<dbReference type="EMBL" id="JAHLFV010000096">
    <property type="protein sequence ID" value="MBU3849744.1"/>
    <property type="molecule type" value="Genomic_DNA"/>
</dbReference>
<protein>
    <submittedName>
        <fullName evidence="1">Uncharacterized protein</fullName>
    </submittedName>
</protein>
<gene>
    <name evidence="1" type="ORF">IAA16_04185</name>
</gene>
<dbReference type="Proteomes" id="UP000823914">
    <property type="component" value="Unassembled WGS sequence"/>
</dbReference>
<evidence type="ECO:0000313" key="1">
    <source>
        <dbReference type="EMBL" id="MBU3849744.1"/>
    </source>
</evidence>
<dbReference type="AlphaFoldDB" id="A0A9E2L0X4"/>
<feature type="non-terminal residue" evidence="1">
    <location>
        <position position="1"/>
    </location>
</feature>
<name>A0A9E2L0X4_9SPIR</name>
<comment type="caution">
    <text evidence="1">The sequence shown here is derived from an EMBL/GenBank/DDBJ whole genome shotgun (WGS) entry which is preliminary data.</text>
</comment>
<accession>A0A9E2L0X4</accession>
<evidence type="ECO:0000313" key="2">
    <source>
        <dbReference type="Proteomes" id="UP000823914"/>
    </source>
</evidence>
<reference evidence="1" key="2">
    <citation type="submission" date="2021-04" db="EMBL/GenBank/DDBJ databases">
        <authorList>
            <person name="Gilroy R."/>
        </authorList>
    </citation>
    <scope>NUCLEOTIDE SEQUENCE</scope>
    <source>
        <strain evidence="1">Gambia15-2214</strain>
    </source>
</reference>
<sequence>PVEPVLAESYGFETPDVKEDVLSENESVPQSEEVAVENQISEIPQDLKQDIKSVLVYMDQLLDSLPEEKIAEFARSEHFELYKKLFNELGLS</sequence>